<feature type="transmembrane region" description="Helical" evidence="11">
    <location>
        <begin position="6"/>
        <end position="30"/>
    </location>
</feature>
<keyword evidence="12" id="KW-0934">Plastid</keyword>
<dbReference type="Pfam" id="PF00796">
    <property type="entry name" value="PSI_8"/>
    <property type="match status" value="1"/>
</dbReference>
<name>A0A097A053_CERRI</name>
<dbReference type="Proteomes" id="UP000825935">
    <property type="component" value="Chromosome 2"/>
</dbReference>
<keyword evidence="17" id="KW-1185">Reference proteome</keyword>
<evidence type="ECO:0000256" key="11">
    <source>
        <dbReference type="HAMAP-Rule" id="MF_00431"/>
    </source>
</evidence>
<evidence type="ECO:0000256" key="1">
    <source>
        <dbReference type="ARBA" id="ARBA00003541"/>
    </source>
</evidence>
<keyword evidence="5 11" id="KW-0602">Photosynthesis</keyword>
<keyword evidence="12" id="KW-0150">Chloroplast</keyword>
<dbReference type="AlphaFoldDB" id="A0A097A053"/>
<reference evidence="12" key="1">
    <citation type="submission" date="2014-06" db="EMBL/GenBank/DDBJ databases">
        <title>Ceratopteris richardii plastome.</title>
        <authorList>
            <person name="Marchant D.B."/>
            <person name="Der J.P."/>
            <person name="Wolf P.G."/>
        </authorList>
    </citation>
    <scope>NUCLEOTIDE SEQUENCE</scope>
    <source>
        <strain evidence="12">Hnn</strain>
    </source>
</reference>
<dbReference type="GO" id="GO:0009535">
    <property type="term" value="C:chloroplast thylakoid membrane"/>
    <property type="evidence" value="ECO:0007669"/>
    <property type="project" value="UniProtKB-SubCell"/>
</dbReference>
<dbReference type="Proteomes" id="UP000825935">
    <property type="component" value="Chromosome 38"/>
</dbReference>
<keyword evidence="8 11" id="KW-1133">Transmembrane helix</keyword>
<evidence type="ECO:0000313" key="14">
    <source>
        <dbReference type="EMBL" id="KAH7436987.1"/>
    </source>
</evidence>
<evidence type="ECO:0000256" key="9">
    <source>
        <dbReference type="ARBA" id="ARBA00023078"/>
    </source>
</evidence>
<dbReference type="EMBL" id="CM035407">
    <property type="protein sequence ID" value="KAH7443687.1"/>
    <property type="molecule type" value="Genomic_DNA"/>
</dbReference>
<dbReference type="PANTHER" id="PTHR35775">
    <property type="match status" value="1"/>
</dbReference>
<reference evidence="13" key="2">
    <citation type="submission" date="2021-08" db="EMBL/GenBank/DDBJ databases">
        <title>WGS assembly of Ceratopteris richardii.</title>
        <authorList>
            <person name="Marchant D.B."/>
            <person name="Chen G."/>
            <person name="Jenkins J."/>
            <person name="Shu S."/>
            <person name="Leebens-Mack J."/>
            <person name="Grimwood J."/>
            <person name="Schmutz J."/>
            <person name="Soltis P."/>
            <person name="Soltis D."/>
            <person name="Chen Z.-H."/>
        </authorList>
    </citation>
    <scope>NUCLEOTIDE SEQUENCE</scope>
    <source>
        <strain evidence="13">Whitten #5841</strain>
        <tissue evidence="13">Leaf</tissue>
    </source>
</reference>
<evidence type="ECO:0000313" key="16">
    <source>
        <dbReference type="EMBL" id="KAH7443687.1"/>
    </source>
</evidence>
<dbReference type="Proteomes" id="UP000825935">
    <property type="component" value="Chromosome 5"/>
</dbReference>
<keyword evidence="9 11" id="KW-0793">Thylakoid</keyword>
<evidence type="ECO:0000256" key="8">
    <source>
        <dbReference type="ARBA" id="ARBA00022989"/>
    </source>
</evidence>
<sequence length="36" mass="4003">MAASYLPSIFVPLVGLLFPAVTMASLFIYIEQDEVR</sequence>
<evidence type="ECO:0000256" key="10">
    <source>
        <dbReference type="ARBA" id="ARBA00023136"/>
    </source>
</evidence>
<comment type="subcellular location">
    <subcellularLocation>
        <location evidence="2 11">Plastid</location>
        <location evidence="2 11">Chloroplast thylakoid membrane</location>
        <topology evidence="2 11">Single-pass membrane protein</topology>
    </subcellularLocation>
</comment>
<keyword evidence="10 11" id="KW-0472">Membrane</keyword>
<proteinExistence type="inferred from homology"/>
<dbReference type="GO" id="GO:0009522">
    <property type="term" value="C:photosystem I"/>
    <property type="evidence" value="ECO:0007669"/>
    <property type="project" value="UniProtKB-KW"/>
</dbReference>
<dbReference type="PANTHER" id="PTHR35775:SF2">
    <property type="entry name" value="PHOTOSYSTEM I REACTION CENTER SUBUNIT VIII"/>
    <property type="match status" value="1"/>
</dbReference>
<keyword evidence="7 11" id="KW-0603">Photosystem I</keyword>
<dbReference type="InterPro" id="IPR036357">
    <property type="entry name" value="PSI_PsaI_sf"/>
</dbReference>
<dbReference type="OrthoDB" id="35618at2759"/>
<protein>
    <recommendedName>
        <fullName evidence="4 11">Photosystem I reaction center subunit VIII</fullName>
        <shortName evidence="11">PSI-I</shortName>
    </recommendedName>
</protein>
<dbReference type="InterPro" id="IPR001302">
    <property type="entry name" value="PSI_PsaI"/>
</dbReference>
<comment type="similarity">
    <text evidence="3 11">Belongs to the PsaI family.</text>
</comment>
<dbReference type="SUPFAM" id="SSF81540">
    <property type="entry name" value="Subunit VIII of photosystem I reaction centre, PsaI"/>
    <property type="match status" value="1"/>
</dbReference>
<dbReference type="NCBIfam" id="TIGR03052">
    <property type="entry name" value="PS_I_psaI"/>
    <property type="match status" value="1"/>
</dbReference>
<geneLocation type="chloroplast" evidence="12"/>
<dbReference type="EMBL" id="CM035443">
    <property type="protein sequence ID" value="KAH7277774.1"/>
    <property type="molecule type" value="Genomic_DNA"/>
</dbReference>
<dbReference type="GO" id="GO:0015979">
    <property type="term" value="P:photosynthesis"/>
    <property type="evidence" value="ECO:0007669"/>
    <property type="project" value="UniProtKB-UniRule"/>
</dbReference>
<evidence type="ECO:0000256" key="2">
    <source>
        <dbReference type="ARBA" id="ARBA00004581"/>
    </source>
</evidence>
<dbReference type="EMBL" id="CM035410">
    <property type="protein sequence ID" value="KAH7436987.1"/>
    <property type="molecule type" value="Genomic_DNA"/>
</dbReference>
<keyword evidence="6 11" id="KW-0812">Transmembrane</keyword>
<evidence type="ECO:0000256" key="4">
    <source>
        <dbReference type="ARBA" id="ARBA00019929"/>
    </source>
</evidence>
<evidence type="ECO:0000313" key="15">
    <source>
        <dbReference type="EMBL" id="KAH7443023.1"/>
    </source>
</evidence>
<evidence type="ECO:0000256" key="5">
    <source>
        <dbReference type="ARBA" id="ARBA00022531"/>
    </source>
</evidence>
<evidence type="ECO:0000313" key="13">
    <source>
        <dbReference type="EMBL" id="KAH7277774.1"/>
    </source>
</evidence>
<evidence type="ECO:0000256" key="6">
    <source>
        <dbReference type="ARBA" id="ARBA00022692"/>
    </source>
</evidence>
<dbReference type="EMBL" id="CM035407">
    <property type="protein sequence ID" value="KAH7443023.1"/>
    <property type="molecule type" value="Genomic_DNA"/>
</dbReference>
<evidence type="ECO:0000256" key="3">
    <source>
        <dbReference type="ARBA" id="ARBA00005252"/>
    </source>
</evidence>
<dbReference type="HAMAP" id="MF_00431">
    <property type="entry name" value="PSI_PsaI"/>
    <property type="match status" value="1"/>
</dbReference>
<evidence type="ECO:0000313" key="17">
    <source>
        <dbReference type="Proteomes" id="UP000825935"/>
    </source>
</evidence>
<gene>
    <name evidence="11 12" type="primary">psaI</name>
    <name evidence="12" type="ORF">CeraR_p051</name>
    <name evidence="15" type="ORF">KP509_02G014400</name>
    <name evidence="16" type="ORF">KP509_02G046300</name>
    <name evidence="14" type="ORF">KP509_05G049900</name>
    <name evidence="13" type="ORF">KP509_38G006700</name>
</gene>
<accession>A0A097A053</accession>
<dbReference type="NCBIfam" id="NF008830">
    <property type="entry name" value="PRK11877.1"/>
    <property type="match status" value="1"/>
</dbReference>
<dbReference type="EMBL" id="KM052729">
    <property type="protein sequence ID" value="AIS38248.1"/>
    <property type="molecule type" value="Genomic_DNA"/>
</dbReference>
<organism evidence="12">
    <name type="scientific">Ceratopteris richardii</name>
    <name type="common">Triangle waterfern</name>
    <dbReference type="NCBI Taxonomy" id="49495"/>
    <lineage>
        <taxon>Eukaryota</taxon>
        <taxon>Viridiplantae</taxon>
        <taxon>Streptophyta</taxon>
        <taxon>Embryophyta</taxon>
        <taxon>Tracheophyta</taxon>
        <taxon>Polypodiopsida</taxon>
        <taxon>Polypodiidae</taxon>
        <taxon>Polypodiales</taxon>
        <taxon>Pteridineae</taxon>
        <taxon>Pteridaceae</taxon>
        <taxon>Parkerioideae</taxon>
        <taxon>Ceratopteris</taxon>
    </lineage>
</organism>
<comment type="function">
    <text evidence="1 11">May help in the organization of the PsaL subunit.</text>
</comment>
<evidence type="ECO:0000313" key="12">
    <source>
        <dbReference type="EMBL" id="AIS38248.1"/>
    </source>
</evidence>
<evidence type="ECO:0000256" key="7">
    <source>
        <dbReference type="ARBA" id="ARBA00022836"/>
    </source>
</evidence>